<dbReference type="HOGENOM" id="CLU_005907_0_0_1"/>
<keyword evidence="2" id="KW-0812">Transmembrane</keyword>
<feature type="region of interest" description="Disordered" evidence="1">
    <location>
        <begin position="577"/>
        <end position="629"/>
    </location>
</feature>
<organism evidence="3 4">
    <name type="scientific">Exophiala oligosperma</name>
    <dbReference type="NCBI Taxonomy" id="215243"/>
    <lineage>
        <taxon>Eukaryota</taxon>
        <taxon>Fungi</taxon>
        <taxon>Dikarya</taxon>
        <taxon>Ascomycota</taxon>
        <taxon>Pezizomycotina</taxon>
        <taxon>Eurotiomycetes</taxon>
        <taxon>Chaetothyriomycetidae</taxon>
        <taxon>Chaetothyriales</taxon>
        <taxon>Herpotrichiellaceae</taxon>
        <taxon>Exophiala</taxon>
    </lineage>
</organism>
<keyword evidence="4" id="KW-1185">Reference proteome</keyword>
<feature type="compositionally biased region" description="Polar residues" evidence="1">
    <location>
        <begin position="991"/>
        <end position="1004"/>
    </location>
</feature>
<dbReference type="VEuPathDB" id="FungiDB:PV06_01603"/>
<reference evidence="3 4" key="1">
    <citation type="submission" date="2015-01" db="EMBL/GenBank/DDBJ databases">
        <title>The Genome Sequence of Exophiala oligosperma CBS72588.</title>
        <authorList>
            <consortium name="The Broad Institute Genomics Platform"/>
            <person name="Cuomo C."/>
            <person name="de Hoog S."/>
            <person name="Gorbushina A."/>
            <person name="Stielow B."/>
            <person name="Teixiera M."/>
            <person name="Abouelleil A."/>
            <person name="Chapman S.B."/>
            <person name="Priest M."/>
            <person name="Young S.K."/>
            <person name="Wortman J."/>
            <person name="Nusbaum C."/>
            <person name="Birren B."/>
        </authorList>
    </citation>
    <scope>NUCLEOTIDE SEQUENCE [LARGE SCALE GENOMIC DNA]</scope>
    <source>
        <strain evidence="3 4">CBS 72588</strain>
    </source>
</reference>
<feature type="transmembrane region" description="Helical" evidence="2">
    <location>
        <begin position="6"/>
        <end position="27"/>
    </location>
</feature>
<evidence type="ECO:0000313" key="4">
    <source>
        <dbReference type="Proteomes" id="UP000053342"/>
    </source>
</evidence>
<accession>A0A0D2C7X7</accession>
<feature type="region of interest" description="Disordered" evidence="1">
    <location>
        <begin position="959"/>
        <end position="1009"/>
    </location>
</feature>
<dbReference type="AlphaFoldDB" id="A0A0D2C7X7"/>
<evidence type="ECO:0000313" key="3">
    <source>
        <dbReference type="EMBL" id="KIW45897.1"/>
    </source>
</evidence>
<keyword evidence="2" id="KW-1133">Transmembrane helix</keyword>
<protein>
    <submittedName>
        <fullName evidence="3">Uncharacterized protein</fullName>
    </submittedName>
</protein>
<dbReference type="EMBL" id="KN847333">
    <property type="protein sequence ID" value="KIW45897.1"/>
    <property type="molecule type" value="Genomic_DNA"/>
</dbReference>
<gene>
    <name evidence="3" type="ORF">PV06_01603</name>
</gene>
<dbReference type="Proteomes" id="UP000053342">
    <property type="component" value="Unassembled WGS sequence"/>
</dbReference>
<dbReference type="GeneID" id="27353677"/>
<sequence>MWPVWLIIVVAVAAAAVCTIAGVLLAVRVERRRHRNLLGSHHLARHLTAYHRPNLNANDKNYSDVTLPDKNLSLVQMPYGIVSIGSSRDLTTEDEGDDQARSRALHDPDRMLLVRNDKRGIKRSFIGHSLVIPKTRRQKCIQKVMPCETAQNSPLSAIIELTDSEHSPPLVTEIADEACSFNVIRKPERQLSIQWPLTGSKGRPDAAPTEVLSMAARASMLMRMGGRNTASGHSGPHPLIRVVNSSNPSSPTEHTRSAKVTSVAHNRELLQGPRYEYSHDDTESATSFEPERHIFCDGEHQRLPGCDFGLDPRSKSPAPRLQSKPGRATVDTLRAVKPSLHSIHASFDMIDTSPHNSEENPVSRSVPAVIIREDSFKTIDASHWDSPVKLKVLKTRAGWSARRCMIEPSRATQWRAASDSLVSNNEREDTISELRRPASVATANPLQWDLRGEFAKARESFSPLESPKKGHKRQHCVRITNLPVPTPKSKRINNLPEVLEDQPLRAERQLHHSVSGFQSRPTIKMDEEAFMFDSSPRSVPIQSPFHNLPILTPTLVRAPRKQYIQSPAIMTLDMPRPDSDIFGNIPSDYSVKHPSPPQMPLSPSARHDIRLNSTPPSEHNLPQPFDSPILPSPALKSSALYPRKSLVKGPRGHCTAGIGNLELSQGESPLQHKTPTGHIYTSKEHLKSGELDLRRSVMLMRSLNSENRLDSYTSFRSRPCHKDGVGQHMHSGLCRSSCASSMLTISPILEKTMPGTKSTHESAPPVSTTSARSRQPSNSPSNMSTGAGSIWEDDSVGGGDIDWAGDSNPEDTPTSTLVGGGTHLGLRPFPQHAPLRPRPNNEARDCNKQHFQYRRYDVQNSPPPLLGPRKFEGPESLWEVQTETKRQFSTTRSRAPPPSMDSGLPKWHGRGHGSRRVYGEMDSHDHLETVDASAGDVRGSYPSPLVRNLERAVSSGRWDTRNARTRHIREGVESDINGVRSGSSSRGRAYTPTSQKESSDVSSQGLGLGLGLRVGNRPLRL</sequence>
<feature type="region of interest" description="Disordered" evidence="1">
    <location>
        <begin position="885"/>
        <end position="912"/>
    </location>
</feature>
<feature type="compositionally biased region" description="Low complexity" evidence="1">
    <location>
        <begin position="978"/>
        <end position="988"/>
    </location>
</feature>
<evidence type="ECO:0000256" key="1">
    <source>
        <dbReference type="SAM" id="MobiDB-lite"/>
    </source>
</evidence>
<proteinExistence type="predicted"/>
<dbReference type="RefSeq" id="XP_016266113.1">
    <property type="nucleotide sequence ID" value="XM_016402216.1"/>
</dbReference>
<keyword evidence="2" id="KW-0472">Membrane</keyword>
<feature type="region of interest" description="Disordered" evidence="1">
    <location>
        <begin position="752"/>
        <end position="844"/>
    </location>
</feature>
<dbReference type="OrthoDB" id="3546893at2759"/>
<evidence type="ECO:0000256" key="2">
    <source>
        <dbReference type="SAM" id="Phobius"/>
    </source>
</evidence>
<name>A0A0D2C7X7_9EURO</name>
<feature type="compositionally biased region" description="Basic and acidic residues" evidence="1">
    <location>
        <begin position="959"/>
        <end position="972"/>
    </location>
</feature>
<feature type="compositionally biased region" description="Polar residues" evidence="1">
    <location>
        <begin position="765"/>
        <end position="787"/>
    </location>
</feature>